<keyword evidence="1" id="KW-0472">Membrane</keyword>
<feature type="transmembrane region" description="Helical" evidence="1">
    <location>
        <begin position="6"/>
        <end position="24"/>
    </location>
</feature>
<comment type="caution">
    <text evidence="2">The sequence shown here is derived from an EMBL/GenBank/DDBJ whole genome shotgun (WGS) entry which is preliminary data.</text>
</comment>
<gene>
    <name evidence="2" type="ORF">VP01_2453g1</name>
</gene>
<evidence type="ECO:0000313" key="3">
    <source>
        <dbReference type="Proteomes" id="UP000037035"/>
    </source>
</evidence>
<name>A0A0L6V626_9BASI</name>
<protein>
    <submittedName>
        <fullName evidence="2">Uncharacterized protein</fullName>
    </submittedName>
</protein>
<keyword evidence="3" id="KW-1185">Reference proteome</keyword>
<evidence type="ECO:0000313" key="2">
    <source>
        <dbReference type="EMBL" id="KNZ56251.1"/>
    </source>
</evidence>
<accession>A0A0L6V626</accession>
<evidence type="ECO:0000256" key="1">
    <source>
        <dbReference type="SAM" id="Phobius"/>
    </source>
</evidence>
<keyword evidence="1" id="KW-0812">Transmembrane</keyword>
<dbReference type="Proteomes" id="UP000037035">
    <property type="component" value="Unassembled WGS sequence"/>
</dbReference>
<keyword evidence="1" id="KW-1133">Transmembrane helix</keyword>
<organism evidence="2 3">
    <name type="scientific">Puccinia sorghi</name>
    <dbReference type="NCBI Taxonomy" id="27349"/>
    <lineage>
        <taxon>Eukaryota</taxon>
        <taxon>Fungi</taxon>
        <taxon>Dikarya</taxon>
        <taxon>Basidiomycota</taxon>
        <taxon>Pucciniomycotina</taxon>
        <taxon>Pucciniomycetes</taxon>
        <taxon>Pucciniales</taxon>
        <taxon>Pucciniaceae</taxon>
        <taxon>Puccinia</taxon>
    </lineage>
</organism>
<reference evidence="2 3" key="1">
    <citation type="submission" date="2015-08" db="EMBL/GenBank/DDBJ databases">
        <title>Next Generation Sequencing and Analysis of the Genome of Puccinia sorghi L Schw, the Causal Agent of Maize Common Rust.</title>
        <authorList>
            <person name="Rochi L."/>
            <person name="Burguener G."/>
            <person name="Darino M."/>
            <person name="Turjanski A."/>
            <person name="Kreff E."/>
            <person name="Dieguez M.J."/>
            <person name="Sacco F."/>
        </authorList>
    </citation>
    <scope>NUCLEOTIDE SEQUENCE [LARGE SCALE GENOMIC DNA]</scope>
    <source>
        <strain evidence="2 3">RO10H11247</strain>
    </source>
</reference>
<dbReference type="AlphaFoldDB" id="A0A0L6V626"/>
<dbReference type="EMBL" id="LAVV01007340">
    <property type="protein sequence ID" value="KNZ56251.1"/>
    <property type="molecule type" value="Genomic_DNA"/>
</dbReference>
<dbReference type="VEuPathDB" id="FungiDB:VP01_2453g1"/>
<proteinExistence type="predicted"/>
<sequence length="95" mass="11073">MRFWFQHSTDLSFLFPVFSIYLLLINSRDRPNWHARLGHPNDHFRSLMLKALPFTSKFMKVFKVLKAFHMDLVGPFSVQSPAGCSQGMGDLKWKA</sequence>